<organism evidence="1 2">
    <name type="scientific">Lindgomyces ingoldianus</name>
    <dbReference type="NCBI Taxonomy" id="673940"/>
    <lineage>
        <taxon>Eukaryota</taxon>
        <taxon>Fungi</taxon>
        <taxon>Dikarya</taxon>
        <taxon>Ascomycota</taxon>
        <taxon>Pezizomycotina</taxon>
        <taxon>Dothideomycetes</taxon>
        <taxon>Pleosporomycetidae</taxon>
        <taxon>Pleosporales</taxon>
        <taxon>Lindgomycetaceae</taxon>
        <taxon>Lindgomyces</taxon>
    </lineage>
</organism>
<comment type="caution">
    <text evidence="1">The sequence shown here is derived from an EMBL/GenBank/DDBJ whole genome shotgun (WGS) entry which is preliminary data.</text>
</comment>
<keyword evidence="2" id="KW-1185">Reference proteome</keyword>
<proteinExistence type="predicted"/>
<protein>
    <submittedName>
        <fullName evidence="1">Uncharacterized protein</fullName>
    </submittedName>
</protein>
<evidence type="ECO:0000313" key="2">
    <source>
        <dbReference type="Proteomes" id="UP000799755"/>
    </source>
</evidence>
<evidence type="ECO:0000313" key="1">
    <source>
        <dbReference type="EMBL" id="KAF2474849.1"/>
    </source>
</evidence>
<dbReference type="Proteomes" id="UP000799755">
    <property type="component" value="Unassembled WGS sequence"/>
</dbReference>
<reference evidence="1" key="1">
    <citation type="journal article" date="2020" name="Stud. Mycol.">
        <title>101 Dothideomycetes genomes: a test case for predicting lifestyles and emergence of pathogens.</title>
        <authorList>
            <person name="Haridas S."/>
            <person name="Albert R."/>
            <person name="Binder M."/>
            <person name="Bloem J."/>
            <person name="Labutti K."/>
            <person name="Salamov A."/>
            <person name="Andreopoulos B."/>
            <person name="Baker S."/>
            <person name="Barry K."/>
            <person name="Bills G."/>
            <person name="Bluhm B."/>
            <person name="Cannon C."/>
            <person name="Castanera R."/>
            <person name="Culley D."/>
            <person name="Daum C."/>
            <person name="Ezra D."/>
            <person name="Gonzalez J."/>
            <person name="Henrissat B."/>
            <person name="Kuo A."/>
            <person name="Liang C."/>
            <person name="Lipzen A."/>
            <person name="Lutzoni F."/>
            <person name="Magnuson J."/>
            <person name="Mondo S."/>
            <person name="Nolan M."/>
            <person name="Ohm R."/>
            <person name="Pangilinan J."/>
            <person name="Park H.-J."/>
            <person name="Ramirez L."/>
            <person name="Alfaro M."/>
            <person name="Sun H."/>
            <person name="Tritt A."/>
            <person name="Yoshinaga Y."/>
            <person name="Zwiers L.-H."/>
            <person name="Turgeon B."/>
            <person name="Goodwin S."/>
            <person name="Spatafora J."/>
            <person name="Crous P."/>
            <person name="Grigoriev I."/>
        </authorList>
    </citation>
    <scope>NUCLEOTIDE SEQUENCE</scope>
    <source>
        <strain evidence="1">ATCC 200398</strain>
    </source>
</reference>
<accession>A0ACB6R6H5</accession>
<sequence length="211" mass="22655">MDTFPVQTGISPIKIQVTAPRVQAVHQIHESNLGVGSSIIGINERSAPNTVRTYRVYTPYTVRYPRYEKYLTFVTTCSWRPLTSTDSNIISSASPLSVTSLLKTGGMSSYHALSILSILSDPLSNFGCPLGPNIYDAEGLDIQCNRGGLAPSQGLETAIALAGDGLGPNARTLHSGPSTACLSKTEDLDIYEGDRRWFGIGEYVAKNNLAG</sequence>
<dbReference type="EMBL" id="MU003497">
    <property type="protein sequence ID" value="KAF2474849.1"/>
    <property type="molecule type" value="Genomic_DNA"/>
</dbReference>
<name>A0ACB6R6H5_9PLEO</name>
<gene>
    <name evidence="1" type="ORF">BDR25DRAFT_351350</name>
</gene>